<gene>
    <name evidence="6" type="ORF">KDK92_00320</name>
</gene>
<keyword evidence="1" id="KW-0805">Transcription regulation</keyword>
<reference evidence="6" key="2">
    <citation type="submission" date="2021-04" db="EMBL/GenBank/DDBJ databases">
        <authorList>
            <person name="Dong X."/>
        </authorList>
    </citation>
    <scope>NUCLEOTIDE SEQUENCE</scope>
    <source>
        <strain evidence="6">ZWT</strain>
    </source>
</reference>
<dbReference type="SMART" id="SM00267">
    <property type="entry name" value="GGDEF"/>
    <property type="match status" value="1"/>
</dbReference>
<dbReference type="Proteomes" id="UP001056429">
    <property type="component" value="Unassembled WGS sequence"/>
</dbReference>
<dbReference type="PROSITE" id="PS01124">
    <property type="entry name" value="HTH_ARAC_FAMILY_2"/>
    <property type="match status" value="1"/>
</dbReference>
<dbReference type="PANTHER" id="PTHR47504">
    <property type="entry name" value="RIGHT ORIGIN-BINDING PROTEIN"/>
    <property type="match status" value="1"/>
</dbReference>
<evidence type="ECO:0000256" key="3">
    <source>
        <dbReference type="ARBA" id="ARBA00023163"/>
    </source>
</evidence>
<reference evidence="6" key="1">
    <citation type="journal article" date="2021" name="mSystems">
        <title>Bacteria and Archaea Synergistically Convert Glycine Betaine to Biogenic Methane in the Formosa Cold Seep of the South China Sea.</title>
        <authorList>
            <person name="Li L."/>
            <person name="Zhang W."/>
            <person name="Zhang S."/>
            <person name="Song L."/>
            <person name="Sun Q."/>
            <person name="Zhang H."/>
            <person name="Xiang H."/>
            <person name="Dong X."/>
        </authorList>
    </citation>
    <scope>NUCLEOTIDE SEQUENCE</scope>
    <source>
        <strain evidence="6">ZWT</strain>
    </source>
</reference>
<feature type="domain" description="GGDEF" evidence="5">
    <location>
        <begin position="150"/>
        <end position="282"/>
    </location>
</feature>
<keyword evidence="3" id="KW-0804">Transcription</keyword>
<dbReference type="AlphaFoldDB" id="A0A9J6NX16"/>
<dbReference type="Gene3D" id="1.10.10.60">
    <property type="entry name" value="Homeodomain-like"/>
    <property type="match status" value="2"/>
</dbReference>
<dbReference type="SUPFAM" id="SSF55073">
    <property type="entry name" value="Nucleotide cyclase"/>
    <property type="match status" value="1"/>
</dbReference>
<dbReference type="EMBL" id="JAGSOJ010000001">
    <property type="protein sequence ID" value="MCM1988165.1"/>
    <property type="molecule type" value="Genomic_DNA"/>
</dbReference>
<dbReference type="GO" id="GO:0052621">
    <property type="term" value="F:diguanylate cyclase activity"/>
    <property type="evidence" value="ECO:0007669"/>
    <property type="project" value="UniProtKB-EC"/>
</dbReference>
<dbReference type="SUPFAM" id="SSF46689">
    <property type="entry name" value="Homeodomain-like"/>
    <property type="match status" value="2"/>
</dbReference>
<dbReference type="Pfam" id="PF12833">
    <property type="entry name" value="HTH_18"/>
    <property type="match status" value="1"/>
</dbReference>
<feature type="domain" description="HTH araC/xylS-type" evidence="4">
    <location>
        <begin position="11"/>
        <end position="109"/>
    </location>
</feature>
<keyword evidence="6" id="KW-0548">Nucleotidyltransferase</keyword>
<dbReference type="RefSeq" id="WP_250856960.1">
    <property type="nucleotide sequence ID" value="NZ_JAGSOJ010000001.1"/>
</dbReference>
<keyword evidence="7" id="KW-1185">Reference proteome</keyword>
<dbReference type="GO" id="GO:0003700">
    <property type="term" value="F:DNA-binding transcription factor activity"/>
    <property type="evidence" value="ECO:0007669"/>
    <property type="project" value="InterPro"/>
</dbReference>
<dbReference type="EC" id="2.7.7.65" evidence="6"/>
<dbReference type="Gene3D" id="3.30.70.270">
    <property type="match status" value="1"/>
</dbReference>
<dbReference type="InterPro" id="IPR050959">
    <property type="entry name" value="MarA-like"/>
</dbReference>
<dbReference type="InterPro" id="IPR018062">
    <property type="entry name" value="HTH_AraC-typ_CS"/>
</dbReference>
<dbReference type="InterPro" id="IPR043128">
    <property type="entry name" value="Rev_trsase/Diguanyl_cyclase"/>
</dbReference>
<dbReference type="InterPro" id="IPR000160">
    <property type="entry name" value="GGDEF_dom"/>
</dbReference>
<proteinExistence type="predicted"/>
<comment type="caution">
    <text evidence="6">The sequence shown here is derived from an EMBL/GenBank/DDBJ whole genome shotgun (WGS) entry which is preliminary data.</text>
</comment>
<dbReference type="NCBIfam" id="TIGR00254">
    <property type="entry name" value="GGDEF"/>
    <property type="match status" value="1"/>
</dbReference>
<dbReference type="PROSITE" id="PS50887">
    <property type="entry name" value="GGDEF"/>
    <property type="match status" value="1"/>
</dbReference>
<dbReference type="InterPro" id="IPR009057">
    <property type="entry name" value="Homeodomain-like_sf"/>
</dbReference>
<dbReference type="CDD" id="cd01949">
    <property type="entry name" value="GGDEF"/>
    <property type="match status" value="1"/>
</dbReference>
<protein>
    <submittedName>
        <fullName evidence="6">Diguanylate cyclase</fullName>
        <ecNumber evidence="6">2.7.7.65</ecNumber>
    </submittedName>
</protein>
<evidence type="ECO:0000313" key="6">
    <source>
        <dbReference type="EMBL" id="MCM1988165.1"/>
    </source>
</evidence>
<dbReference type="Pfam" id="PF00990">
    <property type="entry name" value="GGDEF"/>
    <property type="match status" value="1"/>
</dbReference>
<evidence type="ECO:0000256" key="2">
    <source>
        <dbReference type="ARBA" id="ARBA00023125"/>
    </source>
</evidence>
<keyword evidence="2" id="KW-0238">DNA-binding</keyword>
<dbReference type="PROSITE" id="PS00041">
    <property type="entry name" value="HTH_ARAC_FAMILY_1"/>
    <property type="match status" value="1"/>
</dbReference>
<dbReference type="SMART" id="SM00342">
    <property type="entry name" value="HTH_ARAC"/>
    <property type="match status" value="1"/>
</dbReference>
<sequence>MNNFEIIDRIQLAINFIEENLKNHITIEDISSSAFMSKSSFYNLFSSITGVTLKEYVRKRRLNESAKILLNENSSILDIAFIYQYNSYEAYSRAFKKLFGISPISFRKNKINIDIYPRISFKNTKIQGVVKMISNFTSNDVVLENIRNSNNGFVLDIDIDSFDNINTNFGHKNGDIVILEVHNRIKDVLKSNNVNTEVYRIAGDEFGVVLKDIGKNLSLKISSDIISSLNSPIKGEDAEISCTLTIGISEFSIDIDSSVVLNSAKKAMFTAKEKGKNQYCFL</sequence>
<evidence type="ECO:0000256" key="1">
    <source>
        <dbReference type="ARBA" id="ARBA00023015"/>
    </source>
</evidence>
<evidence type="ECO:0000313" key="7">
    <source>
        <dbReference type="Proteomes" id="UP001056429"/>
    </source>
</evidence>
<dbReference type="InterPro" id="IPR029787">
    <property type="entry name" value="Nucleotide_cyclase"/>
</dbReference>
<evidence type="ECO:0000259" key="4">
    <source>
        <dbReference type="PROSITE" id="PS01124"/>
    </source>
</evidence>
<name>A0A9J6NX16_9CLOT</name>
<dbReference type="PANTHER" id="PTHR47504:SF5">
    <property type="entry name" value="RIGHT ORIGIN-BINDING PROTEIN"/>
    <property type="match status" value="1"/>
</dbReference>
<accession>A0A9J6NX16</accession>
<dbReference type="GO" id="GO:0043565">
    <property type="term" value="F:sequence-specific DNA binding"/>
    <property type="evidence" value="ECO:0007669"/>
    <property type="project" value="InterPro"/>
</dbReference>
<keyword evidence="6" id="KW-0808">Transferase</keyword>
<dbReference type="InterPro" id="IPR018060">
    <property type="entry name" value="HTH_AraC"/>
</dbReference>
<organism evidence="6 7">
    <name type="scientific">Oceanirhabdus seepicola</name>
    <dbReference type="NCBI Taxonomy" id="2828781"/>
    <lineage>
        <taxon>Bacteria</taxon>
        <taxon>Bacillati</taxon>
        <taxon>Bacillota</taxon>
        <taxon>Clostridia</taxon>
        <taxon>Eubacteriales</taxon>
        <taxon>Clostridiaceae</taxon>
        <taxon>Oceanirhabdus</taxon>
    </lineage>
</organism>
<evidence type="ECO:0000259" key="5">
    <source>
        <dbReference type="PROSITE" id="PS50887"/>
    </source>
</evidence>